<name>A0A2H3B2K0_9AGAR</name>
<organism evidence="3 4">
    <name type="scientific">Armillaria solidipes</name>
    <dbReference type="NCBI Taxonomy" id="1076256"/>
    <lineage>
        <taxon>Eukaryota</taxon>
        <taxon>Fungi</taxon>
        <taxon>Dikarya</taxon>
        <taxon>Basidiomycota</taxon>
        <taxon>Agaricomycotina</taxon>
        <taxon>Agaricomycetes</taxon>
        <taxon>Agaricomycetidae</taxon>
        <taxon>Agaricales</taxon>
        <taxon>Marasmiineae</taxon>
        <taxon>Physalacriaceae</taxon>
        <taxon>Armillaria</taxon>
    </lineage>
</organism>
<dbReference type="AlphaFoldDB" id="A0A2H3B2K0"/>
<evidence type="ECO:0000313" key="3">
    <source>
        <dbReference type="EMBL" id="PBK63950.1"/>
    </source>
</evidence>
<protein>
    <submittedName>
        <fullName evidence="3">Uncharacterized protein</fullName>
    </submittedName>
</protein>
<feature type="region of interest" description="Disordered" evidence="1">
    <location>
        <begin position="91"/>
        <end position="116"/>
    </location>
</feature>
<dbReference type="EMBL" id="KZ293455">
    <property type="protein sequence ID" value="PBK63950.1"/>
    <property type="molecule type" value="Genomic_DNA"/>
</dbReference>
<keyword evidence="4" id="KW-1185">Reference proteome</keyword>
<proteinExistence type="predicted"/>
<evidence type="ECO:0000313" key="4">
    <source>
        <dbReference type="Proteomes" id="UP000218334"/>
    </source>
</evidence>
<dbReference type="Proteomes" id="UP000218334">
    <property type="component" value="Unassembled WGS sequence"/>
</dbReference>
<evidence type="ECO:0000256" key="1">
    <source>
        <dbReference type="SAM" id="MobiDB-lite"/>
    </source>
</evidence>
<reference evidence="4" key="1">
    <citation type="journal article" date="2017" name="Nat. Ecol. Evol.">
        <title>Genome expansion and lineage-specific genetic innovations in the forest pathogenic fungi Armillaria.</title>
        <authorList>
            <person name="Sipos G."/>
            <person name="Prasanna A.N."/>
            <person name="Walter M.C."/>
            <person name="O'Connor E."/>
            <person name="Balint B."/>
            <person name="Krizsan K."/>
            <person name="Kiss B."/>
            <person name="Hess J."/>
            <person name="Varga T."/>
            <person name="Slot J."/>
            <person name="Riley R."/>
            <person name="Boka B."/>
            <person name="Rigling D."/>
            <person name="Barry K."/>
            <person name="Lee J."/>
            <person name="Mihaltcheva S."/>
            <person name="LaButti K."/>
            <person name="Lipzen A."/>
            <person name="Waldron R."/>
            <person name="Moloney N.M."/>
            <person name="Sperisen C."/>
            <person name="Kredics L."/>
            <person name="Vagvoelgyi C."/>
            <person name="Patrignani A."/>
            <person name="Fitzpatrick D."/>
            <person name="Nagy I."/>
            <person name="Doyle S."/>
            <person name="Anderson J.B."/>
            <person name="Grigoriev I.V."/>
            <person name="Gueldener U."/>
            <person name="Muensterkoetter M."/>
            <person name="Nagy L.G."/>
        </authorList>
    </citation>
    <scope>NUCLEOTIDE SEQUENCE [LARGE SCALE GENOMIC DNA]</scope>
    <source>
        <strain evidence="4">28-4</strain>
    </source>
</reference>
<keyword evidence="2" id="KW-0812">Transmembrane</keyword>
<feature type="transmembrane region" description="Helical" evidence="2">
    <location>
        <begin position="16"/>
        <end position="41"/>
    </location>
</feature>
<sequence>MNAACAANGCCQSRALVILGGLIAIVAQLGRPLVLLLFNVLPVVSRTLYRSLLSGFFHPFSNSKMRIFRIKTRSRSFRLTYPLRCFLQPSSPNLLPGRSVESPPIPSLEVMSHRQG</sequence>
<accession>A0A2H3B2K0</accession>
<evidence type="ECO:0000256" key="2">
    <source>
        <dbReference type="SAM" id="Phobius"/>
    </source>
</evidence>
<keyword evidence="2" id="KW-0472">Membrane</keyword>
<keyword evidence="2" id="KW-1133">Transmembrane helix</keyword>
<gene>
    <name evidence="3" type="ORF">ARMSODRAFT_522169</name>
</gene>